<reference evidence="2 3" key="1">
    <citation type="submission" date="2013-11" db="EMBL/GenBank/DDBJ databases">
        <title>Elucidation of the Photorhabdus temperata genome and generation of transposon mutant library to identify motility mutants.</title>
        <authorList>
            <person name="Hurst S.G.IV."/>
            <person name="Micheals B."/>
            <person name="Abebe-Akele F."/>
            <person name="Rowedder H."/>
            <person name="Bullock H."/>
            <person name="Jackobeck R."/>
            <person name="Janicki E."/>
            <person name="Tisa L.S."/>
        </authorList>
    </citation>
    <scope>NUCLEOTIDE SEQUENCE [LARGE SCALE GENOMIC DNA]</scope>
    <source>
        <strain evidence="2 3">NC19</strain>
    </source>
</reference>
<keyword evidence="3" id="KW-1185">Reference proteome</keyword>
<dbReference type="InterPro" id="IPR057271">
    <property type="entry name" value="YagK_YfjJ_C"/>
</dbReference>
<protein>
    <recommendedName>
        <fullName evidence="1">YagK/YfjJ C-terminal domain-containing protein</fullName>
    </recommendedName>
</protein>
<dbReference type="RefSeq" id="WP_036843016.1">
    <property type="nucleotide sequence ID" value="NZ_AYSJ01000002.1"/>
</dbReference>
<name>W3VBW0_9GAMM</name>
<dbReference type="OrthoDB" id="5701642at2"/>
<feature type="domain" description="YagK/YfjJ C-terminal" evidence="1">
    <location>
        <begin position="28"/>
        <end position="204"/>
    </location>
</feature>
<dbReference type="EMBL" id="AYSJ01000002">
    <property type="protein sequence ID" value="ETS33421.1"/>
    <property type="molecule type" value="Genomic_DNA"/>
</dbReference>
<organism evidence="2 3">
    <name type="scientific">Photorhabdus khanii NC19</name>
    <dbReference type="NCBI Taxonomy" id="1004151"/>
    <lineage>
        <taxon>Bacteria</taxon>
        <taxon>Pseudomonadati</taxon>
        <taxon>Pseudomonadota</taxon>
        <taxon>Gammaproteobacteria</taxon>
        <taxon>Enterobacterales</taxon>
        <taxon>Morganellaceae</taxon>
        <taxon>Photorhabdus</taxon>
    </lineage>
</organism>
<comment type="caution">
    <text evidence="2">The sequence shown here is derived from an EMBL/GenBank/DDBJ whole genome shotgun (WGS) entry which is preliminary data.</text>
</comment>
<sequence length="206" mass="24065">MKTYRGTHGLHNEDNLDQMIGVIDNANNEFSSIMALRVDLHYPKIWDRGDTPSCFPNLEPGAISRFINSLHEILEANEWRRERNGVRVHPNTLRSMWAKEFSESGKCHFHICLVFNKQAYYYLGDGKSEDSLKGMITKAWYSALNLKLDDCPALVHFPENCKYVLDKYSPDYLYNYGMLFVRLDYLTKLESKIYEKGERNFGCSRK</sequence>
<dbReference type="Proteomes" id="UP000018957">
    <property type="component" value="Unassembled WGS sequence"/>
</dbReference>
<evidence type="ECO:0000313" key="2">
    <source>
        <dbReference type="EMBL" id="ETS33421.1"/>
    </source>
</evidence>
<dbReference type="PATRIC" id="fig|1004151.3.peg.644"/>
<gene>
    <name evidence="2" type="ORF">PTE_00582</name>
</gene>
<dbReference type="Pfam" id="PF11726">
    <property type="entry name" value="YagK_YfjJ_C"/>
    <property type="match status" value="1"/>
</dbReference>
<evidence type="ECO:0000313" key="3">
    <source>
        <dbReference type="Proteomes" id="UP000018957"/>
    </source>
</evidence>
<evidence type="ECO:0000259" key="1">
    <source>
        <dbReference type="Pfam" id="PF11726"/>
    </source>
</evidence>
<dbReference type="AlphaFoldDB" id="W3VBW0"/>
<proteinExistence type="predicted"/>
<accession>W3VBW0</accession>